<evidence type="ECO:0000313" key="2">
    <source>
        <dbReference type="EMBL" id="SDO70234.1"/>
    </source>
</evidence>
<name>A0A1H0LPZ1_9PSEU</name>
<organism evidence="2 3">
    <name type="scientific">Actinokineospora alba</name>
    <dbReference type="NCBI Taxonomy" id="504798"/>
    <lineage>
        <taxon>Bacteria</taxon>
        <taxon>Bacillati</taxon>
        <taxon>Actinomycetota</taxon>
        <taxon>Actinomycetes</taxon>
        <taxon>Pseudonocardiales</taxon>
        <taxon>Pseudonocardiaceae</taxon>
        <taxon>Actinokineospora</taxon>
    </lineage>
</organism>
<proteinExistence type="predicted"/>
<accession>A0A1H0LPZ1</accession>
<reference evidence="3" key="1">
    <citation type="submission" date="2016-10" db="EMBL/GenBank/DDBJ databases">
        <authorList>
            <person name="Varghese N."/>
            <person name="Submissions S."/>
        </authorList>
    </citation>
    <scope>NUCLEOTIDE SEQUENCE [LARGE SCALE GENOMIC DNA]</scope>
    <source>
        <strain evidence="3">IBRC-M 10655</strain>
    </source>
</reference>
<dbReference type="RefSeq" id="WP_091373558.1">
    <property type="nucleotide sequence ID" value="NZ_FNDV01000009.1"/>
</dbReference>
<keyword evidence="1" id="KW-0732">Signal</keyword>
<dbReference type="EMBL" id="FNJB01000004">
    <property type="protein sequence ID" value="SDO70234.1"/>
    <property type="molecule type" value="Genomic_DNA"/>
</dbReference>
<evidence type="ECO:0000313" key="3">
    <source>
        <dbReference type="Proteomes" id="UP000199651"/>
    </source>
</evidence>
<evidence type="ECO:0008006" key="4">
    <source>
        <dbReference type="Google" id="ProtNLM"/>
    </source>
</evidence>
<sequence length="161" mass="16539">MRLRFARSTAALGLAGCALLGIAGPAGAASAPQGFNISTSSGGTYAGWANAYGNVVFHGTMTFEVTATVADKCPADGAGAYVRVESIWTDGSVHVGNSFVGDASGCSDGITATGRTYPTEPMKVKSVRVTVRECDKVGTSLNCSENSADIARSTWKDNPYT</sequence>
<feature type="signal peptide" evidence="1">
    <location>
        <begin position="1"/>
        <end position="28"/>
    </location>
</feature>
<gene>
    <name evidence="2" type="ORF">SAMN05192558_104234</name>
</gene>
<dbReference type="AlphaFoldDB" id="A0A1H0LPZ1"/>
<keyword evidence="3" id="KW-1185">Reference proteome</keyword>
<protein>
    <recommendedName>
        <fullName evidence="4">Neocarzinostatin family protein</fullName>
    </recommendedName>
</protein>
<evidence type="ECO:0000256" key="1">
    <source>
        <dbReference type="SAM" id="SignalP"/>
    </source>
</evidence>
<dbReference type="STRING" id="504798.SAMN05421871_10963"/>
<dbReference type="Proteomes" id="UP000199651">
    <property type="component" value="Unassembled WGS sequence"/>
</dbReference>
<feature type="chain" id="PRO_5011776256" description="Neocarzinostatin family protein" evidence="1">
    <location>
        <begin position="29"/>
        <end position="161"/>
    </location>
</feature>